<dbReference type="InterPro" id="IPR001387">
    <property type="entry name" value="Cro/C1-type_HTH"/>
</dbReference>
<evidence type="ECO:0000313" key="5">
    <source>
        <dbReference type="Proteomes" id="UP000014115"/>
    </source>
</evidence>
<dbReference type="Gene3D" id="1.10.260.40">
    <property type="entry name" value="lambda repressor-like DNA-binding domains"/>
    <property type="match status" value="1"/>
</dbReference>
<dbReference type="Pfam" id="PF13413">
    <property type="entry name" value="HTH_25"/>
    <property type="match status" value="1"/>
</dbReference>
<dbReference type="GO" id="GO:0003677">
    <property type="term" value="F:DNA binding"/>
    <property type="evidence" value="ECO:0007669"/>
    <property type="project" value="InterPro"/>
</dbReference>
<dbReference type="InterPro" id="IPR010982">
    <property type="entry name" value="Lambda_DNA-bd_dom_sf"/>
</dbReference>
<evidence type="ECO:0000313" key="4">
    <source>
        <dbReference type="EMBL" id="EKE85229.1"/>
    </source>
</evidence>
<gene>
    <name evidence="4" type="ORF">A10D4_02755</name>
</gene>
<dbReference type="PATRIC" id="fig|740709.3.peg.554"/>
<keyword evidence="5" id="KW-1185">Reference proteome</keyword>
<feature type="domain" description="HTH cro/C1-type" evidence="3">
    <location>
        <begin position="31"/>
        <end position="49"/>
    </location>
</feature>
<dbReference type="Proteomes" id="UP000014115">
    <property type="component" value="Unassembled WGS sequence"/>
</dbReference>
<feature type="compositionally biased region" description="Basic and acidic residues" evidence="1">
    <location>
        <begin position="1"/>
        <end position="12"/>
    </location>
</feature>
<feature type="transmembrane region" description="Helical" evidence="2">
    <location>
        <begin position="124"/>
        <end position="144"/>
    </location>
</feature>
<dbReference type="InterPro" id="IPR025194">
    <property type="entry name" value="RodZ-like_C"/>
</dbReference>
<dbReference type="InterPro" id="IPR050400">
    <property type="entry name" value="Bact_Cytoskel_RodZ"/>
</dbReference>
<evidence type="ECO:0000259" key="3">
    <source>
        <dbReference type="PROSITE" id="PS50943"/>
    </source>
</evidence>
<evidence type="ECO:0000256" key="2">
    <source>
        <dbReference type="SAM" id="Phobius"/>
    </source>
</evidence>
<protein>
    <submittedName>
        <fullName evidence="4">Transcriptional regulator</fullName>
    </submittedName>
</protein>
<feature type="compositionally biased region" description="Low complexity" evidence="1">
    <location>
        <begin position="274"/>
        <end position="298"/>
    </location>
</feature>
<comment type="caution">
    <text evidence="4">The sequence shown here is derived from an EMBL/GenBank/DDBJ whole genome shotgun (WGS) entry which is preliminary data.</text>
</comment>
<name>K2KSA9_9GAMM</name>
<keyword evidence="2" id="KW-1133">Transmembrane helix</keyword>
<dbReference type="STRING" id="740709.A10D4_02755"/>
<dbReference type="RefSeq" id="WP_008487582.1">
    <property type="nucleotide sequence ID" value="NZ_AMRG01000003.1"/>
</dbReference>
<feature type="region of interest" description="Disordered" evidence="1">
    <location>
        <begin position="1"/>
        <end position="28"/>
    </location>
</feature>
<dbReference type="CDD" id="cd00093">
    <property type="entry name" value="HTH_XRE"/>
    <property type="match status" value="1"/>
</dbReference>
<feature type="region of interest" description="Disordered" evidence="1">
    <location>
        <begin position="258"/>
        <end position="298"/>
    </location>
</feature>
<dbReference type="SUPFAM" id="SSF47413">
    <property type="entry name" value="lambda repressor-like DNA-binding domains"/>
    <property type="match status" value="1"/>
</dbReference>
<dbReference type="Pfam" id="PF13464">
    <property type="entry name" value="RodZ_C"/>
    <property type="match status" value="1"/>
</dbReference>
<dbReference type="eggNOG" id="COG1426">
    <property type="taxonomic scope" value="Bacteria"/>
</dbReference>
<accession>K2KSA9</accession>
<reference evidence="4 5" key="1">
    <citation type="journal article" date="2012" name="J. Bacteriol.">
        <title>Genome Sequence of Idiomarina xiamenensis Type Strain 10-D-4.</title>
        <authorList>
            <person name="Lai Q."/>
            <person name="Wang L."/>
            <person name="Wang W."/>
            <person name="Shao Z."/>
        </authorList>
    </citation>
    <scope>NUCLEOTIDE SEQUENCE [LARGE SCALE GENOMIC DNA]</scope>
    <source>
        <strain evidence="4 5">10-D-4</strain>
    </source>
</reference>
<dbReference type="PANTHER" id="PTHR34475">
    <property type="match status" value="1"/>
</dbReference>
<feature type="compositionally biased region" description="Polar residues" evidence="1">
    <location>
        <begin position="258"/>
        <end position="273"/>
    </location>
</feature>
<dbReference type="EMBL" id="AMRG01000003">
    <property type="protein sequence ID" value="EKE85229.1"/>
    <property type="molecule type" value="Genomic_DNA"/>
</dbReference>
<evidence type="ECO:0000256" key="1">
    <source>
        <dbReference type="SAM" id="MobiDB-lite"/>
    </source>
</evidence>
<keyword evidence="2" id="KW-0812">Transmembrane</keyword>
<dbReference type="PANTHER" id="PTHR34475:SF1">
    <property type="entry name" value="CYTOSKELETON PROTEIN RODZ"/>
    <property type="match status" value="1"/>
</dbReference>
<dbReference type="PROSITE" id="PS50943">
    <property type="entry name" value="HTH_CROC1"/>
    <property type="match status" value="1"/>
</dbReference>
<dbReference type="AlphaFoldDB" id="K2KSA9"/>
<feature type="compositionally biased region" description="Polar residues" evidence="1">
    <location>
        <begin position="205"/>
        <end position="241"/>
    </location>
</feature>
<feature type="region of interest" description="Disordered" evidence="1">
    <location>
        <begin position="179"/>
        <end position="242"/>
    </location>
</feature>
<dbReference type="OrthoDB" id="9790252at2"/>
<organism evidence="4 5">
    <name type="scientific">Idiomarina xiamenensis 10-D-4</name>
    <dbReference type="NCBI Taxonomy" id="740709"/>
    <lineage>
        <taxon>Bacteria</taxon>
        <taxon>Pseudomonadati</taxon>
        <taxon>Pseudomonadota</taxon>
        <taxon>Gammaproteobacteria</taxon>
        <taxon>Alteromonadales</taxon>
        <taxon>Idiomarinaceae</taxon>
        <taxon>Idiomarina</taxon>
    </lineage>
</organism>
<keyword evidence="2" id="KW-0472">Membrane</keyword>
<proteinExistence type="predicted"/>
<sequence length="380" mass="41232">MTADHDKPEHNDNNNPAEAVTPPLPTPGEMLRTAREQKNWTQRDIAERLRLRLQIIELLEDDDYDSFASATFIRGYLRSYSRILELDEETVFKAYQQLGYNEPTTINMQSFSRRRAREENDSRLMMITYIVILAVLGLAILWWVQQPDFSLDNLTGNNDSAATEQLEAAAPELDEAASLAAQRAAQNTDNSAEPADEQPLLESDVSASDMSTSGSSNDPQQDAGQTQQPPALQTGNDSTVSGAAEADDNAVAATLDNNATETPPTAANDNQQQSSATTEANENAANLSANAPTPTSAAPSDADLVLTFEGECWVKIEDASGETIAIGVKPAGYVMPLNGNAPYNITLGAPEVVAIQYQGEDFDMSQFRSGRVARFNVPQQ</sequence>